<accession>A0A3S9HHX9</accession>
<dbReference type="InterPro" id="IPR003735">
    <property type="entry name" value="Metal_Tscrpt_repr"/>
</dbReference>
<name>A0A3S9HHX9_9BURK</name>
<dbReference type="KEGG" id="upv:EJN92_06710"/>
<protein>
    <recommendedName>
        <fullName evidence="4">Transcriptional regulator</fullName>
    </recommendedName>
</protein>
<dbReference type="PANTHER" id="PTHR33677">
    <property type="entry name" value="TRANSCRIPTIONAL REPRESSOR FRMR-RELATED"/>
    <property type="match status" value="1"/>
</dbReference>
<reference evidence="2 3" key="1">
    <citation type="journal article" date="2011" name="Int. J. Syst. Evol. Microbiol.">
        <title>Description of Undibacterium oligocarboniphilum sp. nov., isolated from purified water, and Undibacterium pigrum strain CCUG 49012 as the type strain of Undibacterium parvum sp. nov., and emended descriptions of the genus Undibacterium and the species Undibacterium pigrum.</title>
        <authorList>
            <person name="Eder W."/>
            <person name="Wanner G."/>
            <person name="Ludwig W."/>
            <person name="Busse H.J."/>
            <person name="Ziemke-Kageler F."/>
            <person name="Lang E."/>
        </authorList>
    </citation>
    <scope>NUCLEOTIDE SEQUENCE [LARGE SCALE GENOMIC DNA]</scope>
    <source>
        <strain evidence="2 3">DSM 23061</strain>
    </source>
</reference>
<organism evidence="2 3">
    <name type="scientific">Undibacterium parvum</name>
    <dbReference type="NCBI Taxonomy" id="401471"/>
    <lineage>
        <taxon>Bacteria</taxon>
        <taxon>Pseudomonadati</taxon>
        <taxon>Pseudomonadota</taxon>
        <taxon>Betaproteobacteria</taxon>
        <taxon>Burkholderiales</taxon>
        <taxon>Oxalobacteraceae</taxon>
        <taxon>Undibacterium</taxon>
    </lineage>
</organism>
<dbReference type="GO" id="GO:0046872">
    <property type="term" value="F:metal ion binding"/>
    <property type="evidence" value="ECO:0007669"/>
    <property type="project" value="InterPro"/>
</dbReference>
<dbReference type="Pfam" id="PF02583">
    <property type="entry name" value="Trns_repr_metal"/>
    <property type="match status" value="1"/>
</dbReference>
<dbReference type="OrthoDB" id="9806052at2"/>
<dbReference type="PANTHER" id="PTHR33677:SF5">
    <property type="entry name" value="TRANSCRIPTIONAL REPRESSOR FRMR"/>
    <property type="match status" value="1"/>
</dbReference>
<gene>
    <name evidence="2" type="ORF">EJN92_06710</name>
</gene>
<sequence length="104" mass="11223">MSDTPPLKIVSGTALTEQQKKDLLHRLARVEGQLRGVQKLIAKATEPGDCDGIAQQMSAARKALDRSFVTLLTSSMVTHAEKATSVEEAVASAKHLSSFLDKYV</sequence>
<dbReference type="RefSeq" id="WP_126127098.1">
    <property type="nucleotide sequence ID" value="NZ_CP034464.1"/>
</dbReference>
<dbReference type="GO" id="GO:0003677">
    <property type="term" value="F:DNA binding"/>
    <property type="evidence" value="ECO:0007669"/>
    <property type="project" value="InterPro"/>
</dbReference>
<proteinExistence type="inferred from homology"/>
<dbReference type="AlphaFoldDB" id="A0A3S9HHX9"/>
<evidence type="ECO:0000313" key="2">
    <source>
        <dbReference type="EMBL" id="AZP11713.1"/>
    </source>
</evidence>
<dbReference type="Gene3D" id="1.20.58.1000">
    <property type="entry name" value="Metal-sensitive repressor, helix protomer"/>
    <property type="match status" value="1"/>
</dbReference>
<dbReference type="GO" id="GO:0045892">
    <property type="term" value="P:negative regulation of DNA-templated transcription"/>
    <property type="evidence" value="ECO:0007669"/>
    <property type="project" value="UniProtKB-ARBA"/>
</dbReference>
<dbReference type="EMBL" id="CP034464">
    <property type="protein sequence ID" value="AZP11713.1"/>
    <property type="molecule type" value="Genomic_DNA"/>
</dbReference>
<keyword evidence="3" id="KW-1185">Reference proteome</keyword>
<evidence type="ECO:0000256" key="1">
    <source>
        <dbReference type="ARBA" id="ARBA00005260"/>
    </source>
</evidence>
<dbReference type="Proteomes" id="UP000275663">
    <property type="component" value="Chromosome"/>
</dbReference>
<dbReference type="InterPro" id="IPR038390">
    <property type="entry name" value="Metal_Tscrpt_repr_sf"/>
</dbReference>
<evidence type="ECO:0008006" key="4">
    <source>
        <dbReference type="Google" id="ProtNLM"/>
    </source>
</evidence>
<comment type="similarity">
    <text evidence="1">Belongs to the FrmR/RcnR family.</text>
</comment>
<evidence type="ECO:0000313" key="3">
    <source>
        <dbReference type="Proteomes" id="UP000275663"/>
    </source>
</evidence>